<protein>
    <submittedName>
        <fullName evidence="3">TetR/AcrR family transcriptional regulator</fullName>
    </submittedName>
</protein>
<feature type="domain" description="HTH tetR-type" evidence="2">
    <location>
        <begin position="7"/>
        <end position="37"/>
    </location>
</feature>
<dbReference type="Gene3D" id="1.10.357.10">
    <property type="entry name" value="Tetracycline Repressor, domain 2"/>
    <property type="match status" value="1"/>
</dbReference>
<comment type="caution">
    <text evidence="3">The sequence shown here is derived from an EMBL/GenBank/DDBJ whole genome shotgun (WGS) entry which is preliminary data.</text>
</comment>
<keyword evidence="1" id="KW-0238">DNA-binding</keyword>
<evidence type="ECO:0000313" key="3">
    <source>
        <dbReference type="EMBL" id="NEN79785.1"/>
    </source>
</evidence>
<dbReference type="Pfam" id="PF00440">
    <property type="entry name" value="TetR_N"/>
    <property type="match status" value="1"/>
</dbReference>
<dbReference type="Proteomes" id="UP000468687">
    <property type="component" value="Unassembled WGS sequence"/>
</dbReference>
<dbReference type="InterPro" id="IPR001647">
    <property type="entry name" value="HTH_TetR"/>
</dbReference>
<evidence type="ECO:0000313" key="4">
    <source>
        <dbReference type="Proteomes" id="UP000468687"/>
    </source>
</evidence>
<organism evidence="3 4">
    <name type="scientific">Nocardioides zeae</name>
    <dbReference type="NCBI Taxonomy" id="1457234"/>
    <lineage>
        <taxon>Bacteria</taxon>
        <taxon>Bacillati</taxon>
        <taxon>Actinomycetota</taxon>
        <taxon>Actinomycetes</taxon>
        <taxon>Propionibacteriales</taxon>
        <taxon>Nocardioidaceae</taxon>
        <taxon>Nocardioides</taxon>
    </lineage>
</organism>
<dbReference type="GO" id="GO:0003677">
    <property type="term" value="F:DNA binding"/>
    <property type="evidence" value="ECO:0007669"/>
    <property type="project" value="UniProtKB-KW"/>
</dbReference>
<accession>A0A6P0HQG5</accession>
<dbReference type="AlphaFoldDB" id="A0A6P0HQG5"/>
<dbReference type="InterPro" id="IPR009057">
    <property type="entry name" value="Homeodomain-like_sf"/>
</dbReference>
<dbReference type="EMBL" id="JAAGXA010000012">
    <property type="protein sequence ID" value="NEN79785.1"/>
    <property type="molecule type" value="Genomic_DNA"/>
</dbReference>
<gene>
    <name evidence="3" type="ORF">G3T38_16065</name>
</gene>
<evidence type="ECO:0000259" key="2">
    <source>
        <dbReference type="Pfam" id="PF00440"/>
    </source>
</evidence>
<evidence type="ECO:0000256" key="1">
    <source>
        <dbReference type="ARBA" id="ARBA00023125"/>
    </source>
</evidence>
<proteinExistence type="predicted"/>
<reference evidence="3 4" key="1">
    <citation type="journal article" date="2014" name="Int. J. Syst. Evol. Microbiol.">
        <title>Nocardioides zeae sp. nov., isolated from the stem of Zea mays.</title>
        <authorList>
            <person name="Glaeser S.P."/>
            <person name="McInroy J.A."/>
            <person name="Busse H.J."/>
            <person name="Kampfer P."/>
        </authorList>
    </citation>
    <scope>NUCLEOTIDE SEQUENCE [LARGE SCALE GENOMIC DNA]</scope>
    <source>
        <strain evidence="3 4">JCM 30728</strain>
    </source>
</reference>
<sequence length="210" mass="21810">MSSGKDFSTREVLAAADVTAPTLYHHFGNKQGLVDAVARHGFAQYVPTTTADADPLEAIREGWDQHVAYGLDHPRFYARLYGNIVPGTPCAVTGPALDMMLLILEPAAAAGRLAVDARKAASRILAANVGVTLSLIGQPEGQRDTELSPAVREALLRATFVEGDATPAADRGLAARAVALAAALGAADVPLSAGERAMLGELLDRLAASS</sequence>
<dbReference type="SUPFAM" id="SSF46689">
    <property type="entry name" value="Homeodomain-like"/>
    <property type="match status" value="1"/>
</dbReference>
<name>A0A6P0HQG5_9ACTN</name>
<keyword evidence="4" id="KW-1185">Reference proteome</keyword>